<dbReference type="PANTHER" id="PTHR43767">
    <property type="entry name" value="LONG-CHAIN-FATTY-ACID--COA LIGASE"/>
    <property type="match status" value="1"/>
</dbReference>
<accession>A0A4Z0BV27</accession>
<dbReference type="Proteomes" id="UP000298180">
    <property type="component" value="Unassembled WGS sequence"/>
</dbReference>
<dbReference type="Pfam" id="PF00501">
    <property type="entry name" value="AMP-binding"/>
    <property type="match status" value="1"/>
</dbReference>
<evidence type="ECO:0000259" key="3">
    <source>
        <dbReference type="Pfam" id="PF13193"/>
    </source>
</evidence>
<dbReference type="InterPro" id="IPR042099">
    <property type="entry name" value="ANL_N_sf"/>
</dbReference>
<dbReference type="AlphaFoldDB" id="A0A4Z0BV27"/>
<dbReference type="InterPro" id="IPR000873">
    <property type="entry name" value="AMP-dep_synth/lig_dom"/>
</dbReference>
<evidence type="ECO:0000313" key="5">
    <source>
        <dbReference type="Proteomes" id="UP000298180"/>
    </source>
</evidence>
<comment type="caution">
    <text evidence="4">The sequence shown here is derived from an EMBL/GenBank/DDBJ whole genome shotgun (WGS) entry which is preliminary data.</text>
</comment>
<evidence type="ECO:0000313" key="4">
    <source>
        <dbReference type="EMBL" id="TFZ03166.1"/>
    </source>
</evidence>
<keyword evidence="5" id="KW-1185">Reference proteome</keyword>
<feature type="region of interest" description="Disordered" evidence="1">
    <location>
        <begin position="537"/>
        <end position="566"/>
    </location>
</feature>
<reference evidence="4 5" key="1">
    <citation type="submission" date="2019-03" db="EMBL/GenBank/DDBJ databases">
        <title>Ramlibacter henchirensis DSM 14656, whole genome shotgun sequence.</title>
        <authorList>
            <person name="Zhang X."/>
            <person name="Feng G."/>
            <person name="Zhu H."/>
        </authorList>
    </citation>
    <scope>NUCLEOTIDE SEQUENCE [LARGE SCALE GENOMIC DNA]</scope>
    <source>
        <strain evidence="4 5">DSM 14656</strain>
    </source>
</reference>
<keyword evidence="4" id="KW-0436">Ligase</keyword>
<dbReference type="Pfam" id="PF13193">
    <property type="entry name" value="AMP-binding_C"/>
    <property type="match status" value="1"/>
</dbReference>
<name>A0A4Z0BV27_9BURK</name>
<dbReference type="Gene3D" id="3.30.300.30">
    <property type="match status" value="1"/>
</dbReference>
<feature type="domain" description="AMP-binding enzyme C-terminal" evidence="3">
    <location>
        <begin position="446"/>
        <end position="521"/>
    </location>
</feature>
<dbReference type="PROSITE" id="PS00455">
    <property type="entry name" value="AMP_BINDING"/>
    <property type="match status" value="1"/>
</dbReference>
<protein>
    <submittedName>
        <fullName evidence="4">ATP-dependent acyl-CoA ligase</fullName>
    </submittedName>
</protein>
<dbReference type="EMBL" id="SMLM01000002">
    <property type="protein sequence ID" value="TFZ03166.1"/>
    <property type="molecule type" value="Genomic_DNA"/>
</dbReference>
<evidence type="ECO:0000259" key="2">
    <source>
        <dbReference type="Pfam" id="PF00501"/>
    </source>
</evidence>
<dbReference type="SUPFAM" id="SSF56801">
    <property type="entry name" value="Acetyl-CoA synthetase-like"/>
    <property type="match status" value="1"/>
</dbReference>
<dbReference type="InterPro" id="IPR050237">
    <property type="entry name" value="ATP-dep_AMP-bd_enzyme"/>
</dbReference>
<gene>
    <name evidence="4" type="ORF">EZ313_16660</name>
</gene>
<dbReference type="InterPro" id="IPR020845">
    <property type="entry name" value="AMP-binding_CS"/>
</dbReference>
<evidence type="ECO:0000256" key="1">
    <source>
        <dbReference type="SAM" id="MobiDB-lite"/>
    </source>
</evidence>
<dbReference type="OrthoDB" id="9766486at2"/>
<dbReference type="GO" id="GO:0016878">
    <property type="term" value="F:acid-thiol ligase activity"/>
    <property type="evidence" value="ECO:0007669"/>
    <property type="project" value="UniProtKB-ARBA"/>
</dbReference>
<feature type="domain" description="AMP-dependent synthetase/ligase" evidence="2">
    <location>
        <begin position="28"/>
        <end position="384"/>
    </location>
</feature>
<dbReference type="InterPro" id="IPR045851">
    <property type="entry name" value="AMP-bd_C_sf"/>
</dbReference>
<sequence length="566" mass="61743">MQPDSWPAIDVEAEIGGIREWTTGAVLAKRAALCPDRLFLRFVPDGRSYTFLDLHRSTNGIAHQLMALGIGKGAHVAMLSPNCPECLLGNLALGKIGAVSVPVNTAAKASLMEYYLSHADCTEAIVHEACMEEFASVAPRLPQLRQVVVIGDVERARRLLQGLRVLVEAFDASSVSDDPVDNGVQFTDLAYLLFTSGTTGPSKAIMYTHAAAWYWGKQGVHYRYHLPGDVDYVCMPLFHANALLMACGMAIVAGTTVVLDVRFSASQFWGLIRSHGVTRFNAIGAMANFLWSQPPSPLDRDHKVRVCSVAPAPPYVHEFASRYGVGVLAAYGLSDYGVGTSLPSTAPPEKAFSCGQVCDGVSMRIVDDHDFPLPTGEIGEILMRLELPWAAPTGYYKMPEATQAAWQNLWFHTGDYGYLDADGYLYLTGRKKDAIRRRGENISAFEVESAIASHTAVREVAVYPLPSEHGEDEVAVSVVLREGATLTHAELIAHCEASMSRHMIPRFLEFVEELPFTPTNKIEKYKLRERALDDPARMWDRAGGGHTATDELPSAASGSTDPACAR</sequence>
<proteinExistence type="predicted"/>
<dbReference type="InterPro" id="IPR025110">
    <property type="entry name" value="AMP-bd_C"/>
</dbReference>
<dbReference type="PANTHER" id="PTHR43767:SF1">
    <property type="entry name" value="NONRIBOSOMAL PEPTIDE SYNTHASE PES1 (EUROFUNG)-RELATED"/>
    <property type="match status" value="1"/>
</dbReference>
<dbReference type="Gene3D" id="3.40.50.12780">
    <property type="entry name" value="N-terminal domain of ligase-like"/>
    <property type="match status" value="1"/>
</dbReference>
<organism evidence="4 5">
    <name type="scientific">Ramlibacter henchirensis</name>
    <dbReference type="NCBI Taxonomy" id="204072"/>
    <lineage>
        <taxon>Bacteria</taxon>
        <taxon>Pseudomonadati</taxon>
        <taxon>Pseudomonadota</taxon>
        <taxon>Betaproteobacteria</taxon>
        <taxon>Burkholderiales</taxon>
        <taxon>Comamonadaceae</taxon>
        <taxon>Ramlibacter</taxon>
    </lineage>
</organism>